<evidence type="ECO:0000256" key="8">
    <source>
        <dbReference type="ARBA" id="ARBA00023002"/>
    </source>
</evidence>
<dbReference type="GO" id="GO:0019354">
    <property type="term" value="P:siroheme biosynthetic process"/>
    <property type="evidence" value="ECO:0007669"/>
    <property type="project" value="UniProtKB-UniRule"/>
</dbReference>
<dbReference type="GO" id="GO:0051287">
    <property type="term" value="F:NAD binding"/>
    <property type="evidence" value="ECO:0007669"/>
    <property type="project" value="InterPro"/>
</dbReference>
<dbReference type="FunFam" id="3.30.160.110:FF:000001">
    <property type="entry name" value="Siroheme synthase"/>
    <property type="match status" value="1"/>
</dbReference>
<comment type="caution">
    <text evidence="23">The sequence shown here is derived from an EMBL/GenBank/DDBJ whole genome shotgun (WGS) entry which is preliminary data.</text>
</comment>
<dbReference type="NCBIfam" id="TIGR01470">
    <property type="entry name" value="cysG_Nterm"/>
    <property type="match status" value="1"/>
</dbReference>
<dbReference type="PROSITE" id="PS00839">
    <property type="entry name" value="SUMT_1"/>
    <property type="match status" value="1"/>
</dbReference>
<dbReference type="HAMAP" id="MF_01646">
    <property type="entry name" value="Siroheme_synth"/>
    <property type="match status" value="1"/>
</dbReference>
<name>A0A2P5GTG1_9ENTR</name>
<evidence type="ECO:0000256" key="11">
    <source>
        <dbReference type="ARBA" id="ARBA00023244"/>
    </source>
</evidence>
<proteinExistence type="inferred from homology"/>
<evidence type="ECO:0000313" key="25">
    <source>
        <dbReference type="Proteomes" id="UP000247005"/>
    </source>
</evidence>
<evidence type="ECO:0000313" key="22">
    <source>
        <dbReference type="EMBL" id="POP46376.1"/>
    </source>
</evidence>
<feature type="active site" description="Proton acceptor" evidence="16 17">
    <location>
        <position position="247"/>
    </location>
</feature>
<gene>
    <name evidence="23" type="primary">cobA</name>
    <name evidence="16" type="synonym">cysG</name>
    <name evidence="23" type="ORF">CHU32_06385</name>
    <name evidence="22" type="ORF">CHU33_06370</name>
</gene>
<evidence type="ECO:0000256" key="6">
    <source>
        <dbReference type="ARBA" id="ARBA00022679"/>
    </source>
</evidence>
<dbReference type="CDD" id="cd11642">
    <property type="entry name" value="SUMT"/>
    <property type="match status" value="1"/>
</dbReference>
<evidence type="ECO:0000256" key="7">
    <source>
        <dbReference type="ARBA" id="ARBA00022691"/>
    </source>
</evidence>
<dbReference type="InterPro" id="IPR019478">
    <property type="entry name" value="Sirohaem_synthase_dimer_dom"/>
</dbReference>
<accession>A0A2P5GTG1</accession>
<dbReference type="Pfam" id="PF00590">
    <property type="entry name" value="TP_methylase"/>
    <property type="match status" value="1"/>
</dbReference>
<comment type="pathway">
    <text evidence="15 16">Cofactor biosynthesis; adenosylcobalamin biosynthesis; precorrin-2 from uroporphyrinogen III: step 1/1.</text>
</comment>
<dbReference type="AlphaFoldDB" id="A0A2P5GTG1"/>
<dbReference type="EMBL" id="PQGE01000004">
    <property type="protein sequence ID" value="POP46376.1"/>
    <property type="molecule type" value="Genomic_DNA"/>
</dbReference>
<keyword evidence="7 16" id="KW-0949">S-adenosyl-L-methionine</keyword>
<dbReference type="Proteomes" id="UP000237073">
    <property type="component" value="Unassembled WGS sequence"/>
</dbReference>
<evidence type="ECO:0000259" key="20">
    <source>
        <dbReference type="Pfam" id="PF10414"/>
    </source>
</evidence>
<dbReference type="NCBIfam" id="TIGR01469">
    <property type="entry name" value="cobA_cysG_Cterm"/>
    <property type="match status" value="1"/>
</dbReference>
<dbReference type="PROSITE" id="PS00840">
    <property type="entry name" value="SUMT_2"/>
    <property type="match status" value="1"/>
</dbReference>
<dbReference type="Proteomes" id="UP000247005">
    <property type="component" value="Unassembled WGS sequence"/>
</dbReference>
<dbReference type="Pfam" id="PF14824">
    <property type="entry name" value="Sirohm_synth_M"/>
    <property type="match status" value="1"/>
</dbReference>
<evidence type="ECO:0000256" key="4">
    <source>
        <dbReference type="ARBA" id="ARBA00022573"/>
    </source>
</evidence>
<keyword evidence="9 16" id="KW-0520">NAD</keyword>
<comment type="function">
    <text evidence="16">Multifunctional enzyme that catalyzes the SAM-dependent methylations of uroporphyrinogen III at position C-2 and C-7 to form precorrin-2 via precorrin-1. Then it catalyzes the NAD-dependent ring dehydrogenation of precorrin-2 to yield sirohydrochlorin. Finally, it catalyzes the ferrochelation of sirohydrochlorin to yield siroheme.</text>
</comment>
<dbReference type="InterPro" id="IPR003043">
    <property type="entry name" value="Uropor_MeTrfase_CS"/>
</dbReference>
<feature type="domain" description="Sirohaem synthase dimerisation" evidence="20">
    <location>
        <begin position="151"/>
        <end position="207"/>
    </location>
</feature>
<dbReference type="InterPro" id="IPR006367">
    <property type="entry name" value="Sirohaem_synthase_N"/>
</dbReference>
<evidence type="ECO:0000256" key="18">
    <source>
        <dbReference type="RuleBase" id="RU003960"/>
    </source>
</evidence>
<dbReference type="UniPathway" id="UPA00148">
    <property type="reaction ID" value="UER00211"/>
</dbReference>
<dbReference type="GO" id="GO:0009236">
    <property type="term" value="P:cobalamin biosynthetic process"/>
    <property type="evidence" value="ECO:0007669"/>
    <property type="project" value="UniProtKB-UniRule"/>
</dbReference>
<evidence type="ECO:0000256" key="15">
    <source>
        <dbReference type="ARBA" id="ARBA00060548"/>
    </source>
</evidence>
<evidence type="ECO:0000256" key="17">
    <source>
        <dbReference type="PIRSR" id="PIRSR036426-1"/>
    </source>
</evidence>
<dbReference type="PANTHER" id="PTHR45790">
    <property type="entry name" value="SIROHEME SYNTHASE-RELATED"/>
    <property type="match status" value="1"/>
</dbReference>
<evidence type="ECO:0000256" key="5">
    <source>
        <dbReference type="ARBA" id="ARBA00022603"/>
    </source>
</evidence>
<keyword evidence="12 16" id="KW-0511">Multifunctional enzyme</keyword>
<dbReference type="InterPro" id="IPR006366">
    <property type="entry name" value="CobA/CysG_C"/>
</dbReference>
<dbReference type="OrthoDB" id="9815856at2"/>
<dbReference type="Gene3D" id="1.10.8.210">
    <property type="entry name" value="Sirohaem synthase, dimerisation domain"/>
    <property type="match status" value="1"/>
</dbReference>
<dbReference type="Pfam" id="PF10414">
    <property type="entry name" value="CysG_dimeriser"/>
    <property type="match status" value="1"/>
</dbReference>
<dbReference type="GO" id="GO:0032259">
    <property type="term" value="P:methylation"/>
    <property type="evidence" value="ECO:0007669"/>
    <property type="project" value="UniProtKB-KW"/>
</dbReference>
<comment type="similarity">
    <text evidence="16">In the N-terminal section; belongs to the precorrin-2 dehydrogenase / sirohydrochlorin ferrochelatase family.</text>
</comment>
<evidence type="ECO:0000313" key="23">
    <source>
        <dbReference type="EMBL" id="POP49847.1"/>
    </source>
</evidence>
<evidence type="ECO:0000256" key="14">
    <source>
        <dbReference type="ARBA" id="ARBA00047561"/>
    </source>
</evidence>
<evidence type="ECO:0000256" key="12">
    <source>
        <dbReference type="ARBA" id="ARBA00023268"/>
    </source>
</evidence>
<dbReference type="EC" id="2.1.1.107" evidence="16"/>
<keyword evidence="10 16" id="KW-0456">Lyase</keyword>
<dbReference type="InterPro" id="IPR050161">
    <property type="entry name" value="Siro_Cobalamin_biosynth"/>
</dbReference>
<comment type="pathway">
    <text evidence="1 16">Porphyrin-containing compound metabolism; siroheme biosynthesis; sirohydrochlorin from precorrin-2: step 1/1.</text>
</comment>
<dbReference type="EMBL" id="PQGD01000004">
    <property type="protein sequence ID" value="POP49847.1"/>
    <property type="molecule type" value="Genomic_DNA"/>
</dbReference>
<dbReference type="NCBIfam" id="NF004790">
    <property type="entry name" value="PRK06136.1"/>
    <property type="match status" value="1"/>
</dbReference>
<feature type="binding site" evidence="16">
    <location>
        <begin position="22"/>
        <end position="23"/>
    </location>
    <ligand>
        <name>NAD(+)</name>
        <dbReference type="ChEBI" id="CHEBI:57540"/>
    </ligand>
</feature>
<dbReference type="SUPFAM" id="SSF53790">
    <property type="entry name" value="Tetrapyrrole methylase"/>
    <property type="match status" value="1"/>
</dbReference>
<keyword evidence="8 16" id="KW-0560">Oxidoreductase</keyword>
<dbReference type="Gene3D" id="3.30.160.110">
    <property type="entry name" value="Siroheme synthase, domain 2"/>
    <property type="match status" value="1"/>
</dbReference>
<comment type="pathway">
    <text evidence="13 16">Porphyrin-containing compound metabolism; siroheme biosynthesis; precorrin-2 from uroporphyrinogen III: step 1/1.</text>
</comment>
<reference evidence="24 25" key="1">
    <citation type="submission" date="2018-01" db="EMBL/GenBank/DDBJ databases">
        <title>Superficieibacter electus gen. nov., sp. nov., an extended-spectrum beta-lactamase possessing member of the Enterobacteriaceae family, isolated from intensive care unit surfaces.</title>
        <authorList>
            <person name="Potter R.F."/>
            <person name="D'Souza A.W."/>
        </authorList>
    </citation>
    <scope>NUCLEOTIDE SEQUENCE [LARGE SCALE GENOMIC DNA]</scope>
    <source>
        <strain evidence="23 25">BP-1</strain>
        <strain evidence="22 24">BP-2</strain>
    </source>
</reference>
<dbReference type="GO" id="GO:0051266">
    <property type="term" value="F:sirohydrochlorin ferrochelatase activity"/>
    <property type="evidence" value="ECO:0007669"/>
    <property type="project" value="UniProtKB-EC"/>
</dbReference>
<dbReference type="GO" id="GO:0004851">
    <property type="term" value="F:uroporphyrin-III C-methyltransferase activity"/>
    <property type="evidence" value="ECO:0007669"/>
    <property type="project" value="UniProtKB-UniRule"/>
</dbReference>
<dbReference type="InterPro" id="IPR014776">
    <property type="entry name" value="4pyrrole_Mease_sub2"/>
</dbReference>
<dbReference type="Gene3D" id="3.30.950.10">
    <property type="entry name" value="Methyltransferase, Cobalt-precorrin-4 Transmethylase, Domain 2"/>
    <property type="match status" value="1"/>
</dbReference>
<dbReference type="NCBIfam" id="NF007922">
    <property type="entry name" value="PRK10637.1"/>
    <property type="match status" value="1"/>
</dbReference>
<comment type="catalytic activity">
    <reaction evidence="14 16">
        <text>precorrin-2 + NAD(+) = sirohydrochlorin + NADH + 2 H(+)</text>
        <dbReference type="Rhea" id="RHEA:15613"/>
        <dbReference type="ChEBI" id="CHEBI:15378"/>
        <dbReference type="ChEBI" id="CHEBI:57540"/>
        <dbReference type="ChEBI" id="CHEBI:57945"/>
        <dbReference type="ChEBI" id="CHEBI:58351"/>
        <dbReference type="ChEBI" id="CHEBI:58827"/>
        <dbReference type="EC" id="1.3.1.76"/>
    </reaction>
</comment>
<feature type="domain" description="Tetrapyrrole methylase" evidence="19">
    <location>
        <begin position="217"/>
        <end position="426"/>
    </location>
</feature>
<feature type="modified residue" description="Phosphoserine" evidence="16">
    <location>
        <position position="128"/>
    </location>
</feature>
<dbReference type="InterPro" id="IPR037115">
    <property type="entry name" value="Sirohaem_synt_dimer_dom_sf"/>
</dbReference>
<dbReference type="GO" id="GO:0043115">
    <property type="term" value="F:precorrin-2 dehydrogenase activity"/>
    <property type="evidence" value="ECO:0007669"/>
    <property type="project" value="UniProtKB-UniRule"/>
</dbReference>
<keyword evidence="4 16" id="KW-0169">Cobalamin biosynthesis</keyword>
<feature type="binding site" evidence="16">
    <location>
        <begin position="330"/>
        <end position="331"/>
    </location>
    <ligand>
        <name>S-adenosyl-L-methionine</name>
        <dbReference type="ChEBI" id="CHEBI:59789"/>
    </ligand>
</feature>
<comment type="similarity">
    <text evidence="2 18">Belongs to the precorrin methyltransferase family.</text>
</comment>
<dbReference type="EC" id="1.3.1.76" evidence="16"/>
<dbReference type="PANTHER" id="PTHR45790:SF1">
    <property type="entry name" value="SIROHEME SYNTHASE"/>
    <property type="match status" value="1"/>
</dbReference>
<dbReference type="EC" id="4.99.1.4" evidence="16"/>
<feature type="region of interest" description="Uroporphyrinogen-III C-methyltransferase" evidence="16">
    <location>
        <begin position="215"/>
        <end position="471"/>
    </location>
</feature>
<evidence type="ECO:0000256" key="10">
    <source>
        <dbReference type="ARBA" id="ARBA00023239"/>
    </source>
</evidence>
<feature type="binding site" evidence="16">
    <location>
        <position position="305"/>
    </location>
    <ligand>
        <name>S-adenosyl-L-methionine</name>
        <dbReference type="ChEBI" id="CHEBI:59789"/>
    </ligand>
</feature>
<dbReference type="InterPro" id="IPR035996">
    <property type="entry name" value="4pyrrol_Methylase_sf"/>
</dbReference>
<keyword evidence="5 16" id="KW-0489">Methyltransferase</keyword>
<feature type="region of interest" description="Precorrin-2 dehydrogenase / sirohydrochlorin ferrochelatase" evidence="16">
    <location>
        <begin position="1"/>
        <end position="203"/>
    </location>
</feature>
<comment type="pathway">
    <text evidence="16">Porphyrin-containing compound metabolism; siroheme biosynthesis; siroheme from sirohydrochlorin: step 1/1.</text>
</comment>
<feature type="binding site" evidence="16">
    <location>
        <position position="382"/>
    </location>
    <ligand>
        <name>S-adenosyl-L-methionine</name>
        <dbReference type="ChEBI" id="CHEBI:59789"/>
    </ligand>
</feature>
<dbReference type="FunFam" id="3.40.1010.10:FF:000001">
    <property type="entry name" value="Siroheme synthase"/>
    <property type="match status" value="1"/>
</dbReference>
<evidence type="ECO:0000313" key="24">
    <source>
        <dbReference type="Proteomes" id="UP000237073"/>
    </source>
</evidence>
<dbReference type="InterPro" id="IPR028281">
    <property type="entry name" value="Sirohaem_synthase_central"/>
</dbReference>
<feature type="active site" description="Proton donor" evidence="16 17">
    <location>
        <position position="269"/>
    </location>
</feature>
<keyword evidence="3 16" id="KW-0597">Phosphoprotein</keyword>
<evidence type="ECO:0000256" key="1">
    <source>
        <dbReference type="ARBA" id="ARBA00005010"/>
    </source>
</evidence>
<feature type="domain" description="Siroheme synthase central" evidence="21">
    <location>
        <begin position="120"/>
        <end position="145"/>
    </location>
</feature>
<comment type="similarity">
    <text evidence="16">In the C-terminal section; belongs to the precorrin methyltransferase family.</text>
</comment>
<comment type="pathway">
    <text evidence="16">Cofactor biosynthesis; adenosylcobalamin biosynthesis; sirohydrochlorin from precorrin-2: step 1/1.</text>
</comment>
<dbReference type="SUPFAM" id="SSF75615">
    <property type="entry name" value="Siroheme synthase middle domains-like"/>
    <property type="match status" value="1"/>
</dbReference>
<dbReference type="InterPro" id="IPR036291">
    <property type="entry name" value="NAD(P)-bd_dom_sf"/>
</dbReference>
<feature type="binding site" evidence="16">
    <location>
        <begin position="43"/>
        <end position="44"/>
    </location>
    <ligand>
        <name>NAD(+)</name>
        <dbReference type="ChEBI" id="CHEBI:57540"/>
    </ligand>
</feature>
<dbReference type="Gene3D" id="3.40.1010.10">
    <property type="entry name" value="Cobalt-precorrin-4 Transmethylase, Domain 1"/>
    <property type="match status" value="1"/>
</dbReference>
<feature type="binding site" evidence="16">
    <location>
        <position position="411"/>
    </location>
    <ligand>
        <name>S-adenosyl-L-methionine</name>
        <dbReference type="ChEBI" id="CHEBI:59789"/>
    </ligand>
</feature>
<keyword evidence="24" id="KW-1185">Reference proteome</keyword>
<sequence length="471" mass="51125">MEYLPLFAVLKDRPVLVVGGGEIASRKITFLRRAGANVQVVAARLDPELAVLAEQQHIHWLATAFAEAQLDSVFLVIAATNDSELNQRVFAAANARHRLVNVVDNQPLCSFIFPSIVDRSPLLVAVSSGGNAPVLARLLREKLEALLPKDLGKMAAVAGRWRERIKTHLHSTAERRRFWERAFRGRFASLMAAGNSQAAEQVLEDALAHPEREQGEIILVGAGPGDAGLLTLRGLQVLQQADVVFYDHLVTDEIRELVLRDAELICVGKRAGKHAVPQHETNQMLIAAAREGKTVVRLKGGDPFIFGRGGEELQAAAAAGIPFQVVPGVTAASGATAYAGIPLTHREHAQSVTFVTGHYKPDSAPFDWAQLAQSRQTLAIYMGTMKAAEISDQLIRHGRDQHTPVAVISRGTRADQNVSTGTLQQLENLAKEAPMPALLVIGEVVNLHHQLAWFQHTTGAEDFRASVVNLA</sequence>
<keyword evidence="6 16" id="KW-0808">Transferase</keyword>
<evidence type="ECO:0000256" key="16">
    <source>
        <dbReference type="HAMAP-Rule" id="MF_01646"/>
    </source>
</evidence>
<keyword evidence="11 16" id="KW-0627">Porphyrin biosynthesis</keyword>
<dbReference type="Gene3D" id="3.40.50.720">
    <property type="entry name" value="NAD(P)-binding Rossmann-like Domain"/>
    <property type="match status" value="1"/>
</dbReference>
<evidence type="ECO:0000256" key="3">
    <source>
        <dbReference type="ARBA" id="ARBA00022553"/>
    </source>
</evidence>
<protein>
    <recommendedName>
        <fullName evidence="16">Siroheme synthase</fullName>
    </recommendedName>
    <domain>
        <recommendedName>
            <fullName evidence="16">Uroporphyrinogen-III C-methyltransferase</fullName>
            <shortName evidence="16">Urogen III methylase</shortName>
            <ecNumber evidence="16">2.1.1.107</ecNumber>
        </recommendedName>
        <alternativeName>
            <fullName evidence="16">SUMT</fullName>
        </alternativeName>
        <alternativeName>
            <fullName evidence="16">Uroporphyrinogen III methylase</fullName>
            <shortName evidence="16">UROM</shortName>
        </alternativeName>
    </domain>
    <domain>
        <recommendedName>
            <fullName evidence="16">Precorrin-2 dehydrogenase</fullName>
            <ecNumber evidence="16">1.3.1.76</ecNumber>
        </recommendedName>
    </domain>
    <domain>
        <recommendedName>
            <fullName evidence="16">Sirohydrochlorin ferrochelatase</fullName>
            <ecNumber evidence="16">4.99.1.4</ecNumber>
        </recommendedName>
    </domain>
</protein>
<dbReference type="PIRSF" id="PIRSF036426">
    <property type="entry name" value="Sirohaem_synth"/>
    <property type="match status" value="1"/>
</dbReference>
<dbReference type="InterPro" id="IPR014777">
    <property type="entry name" value="4pyrrole_Mease_sub1"/>
</dbReference>
<comment type="catalytic activity">
    <reaction evidence="16">
        <text>siroheme + 2 H(+) = sirohydrochlorin + Fe(2+)</text>
        <dbReference type="Rhea" id="RHEA:24360"/>
        <dbReference type="ChEBI" id="CHEBI:15378"/>
        <dbReference type="ChEBI" id="CHEBI:29033"/>
        <dbReference type="ChEBI" id="CHEBI:58351"/>
        <dbReference type="ChEBI" id="CHEBI:60052"/>
        <dbReference type="EC" id="4.99.1.4"/>
    </reaction>
</comment>
<dbReference type="Pfam" id="PF13241">
    <property type="entry name" value="NAD_binding_7"/>
    <property type="match status" value="1"/>
</dbReference>
<feature type="binding site" evidence="16">
    <location>
        <begin position="300"/>
        <end position="302"/>
    </location>
    <ligand>
        <name>S-adenosyl-L-methionine</name>
        <dbReference type="ChEBI" id="CHEBI:59789"/>
    </ligand>
</feature>
<evidence type="ECO:0000259" key="21">
    <source>
        <dbReference type="Pfam" id="PF14824"/>
    </source>
</evidence>
<evidence type="ECO:0000259" key="19">
    <source>
        <dbReference type="Pfam" id="PF00590"/>
    </source>
</evidence>
<comment type="catalytic activity">
    <reaction evidence="16">
        <text>uroporphyrinogen III + 2 S-adenosyl-L-methionine = precorrin-2 + 2 S-adenosyl-L-homocysteine + H(+)</text>
        <dbReference type="Rhea" id="RHEA:32459"/>
        <dbReference type="ChEBI" id="CHEBI:15378"/>
        <dbReference type="ChEBI" id="CHEBI:57308"/>
        <dbReference type="ChEBI" id="CHEBI:57856"/>
        <dbReference type="ChEBI" id="CHEBI:58827"/>
        <dbReference type="ChEBI" id="CHEBI:59789"/>
        <dbReference type="EC" id="2.1.1.107"/>
    </reaction>
</comment>
<evidence type="ECO:0000256" key="2">
    <source>
        <dbReference type="ARBA" id="ARBA00005879"/>
    </source>
</evidence>
<evidence type="ECO:0000256" key="13">
    <source>
        <dbReference type="ARBA" id="ARBA00025705"/>
    </source>
</evidence>
<dbReference type="InterPro" id="IPR000878">
    <property type="entry name" value="4pyrrol_Mease"/>
</dbReference>
<feature type="binding site" evidence="16">
    <location>
        <position position="224"/>
    </location>
    <ligand>
        <name>S-adenosyl-L-methionine</name>
        <dbReference type="ChEBI" id="CHEBI:59789"/>
    </ligand>
</feature>
<dbReference type="InterPro" id="IPR012409">
    <property type="entry name" value="Sirohaem_synth"/>
</dbReference>
<dbReference type="SUPFAM" id="SSF51735">
    <property type="entry name" value="NAD(P)-binding Rossmann-fold domains"/>
    <property type="match status" value="1"/>
</dbReference>
<dbReference type="FunFam" id="3.30.950.10:FF:000001">
    <property type="entry name" value="Siroheme synthase"/>
    <property type="match status" value="1"/>
</dbReference>
<evidence type="ECO:0000256" key="9">
    <source>
        <dbReference type="ARBA" id="ARBA00023027"/>
    </source>
</evidence>
<organism evidence="23 25">
    <name type="scientific">Superficieibacter electus</name>
    <dbReference type="NCBI Taxonomy" id="2022662"/>
    <lineage>
        <taxon>Bacteria</taxon>
        <taxon>Pseudomonadati</taxon>
        <taxon>Pseudomonadota</taxon>
        <taxon>Gammaproteobacteria</taxon>
        <taxon>Enterobacterales</taxon>
        <taxon>Enterobacteriaceae</taxon>
        <taxon>Superficieibacter</taxon>
    </lineage>
</organism>
<dbReference type="UniPathway" id="UPA00262">
    <property type="reaction ID" value="UER00211"/>
</dbReference>